<feature type="compositionally biased region" description="Pro residues" evidence="11">
    <location>
        <begin position="194"/>
        <end position="209"/>
    </location>
</feature>
<dbReference type="AlphaFoldDB" id="A0AAW3ZTQ8"/>
<evidence type="ECO:0000256" key="12">
    <source>
        <dbReference type="SAM" id="SignalP"/>
    </source>
</evidence>
<keyword evidence="9" id="KW-0998">Cell outer membrane</keyword>
<evidence type="ECO:0000256" key="1">
    <source>
        <dbReference type="ARBA" id="ARBA00004571"/>
    </source>
</evidence>
<keyword evidence="3" id="KW-1134">Transmembrane beta strand</keyword>
<keyword evidence="5 12" id="KW-0732">Signal</keyword>
<evidence type="ECO:0000259" key="13">
    <source>
        <dbReference type="PROSITE" id="PS51123"/>
    </source>
</evidence>
<evidence type="ECO:0000256" key="5">
    <source>
        <dbReference type="ARBA" id="ARBA00022729"/>
    </source>
</evidence>
<dbReference type="InterPro" id="IPR028974">
    <property type="entry name" value="TSP_type-3_rpt"/>
</dbReference>
<dbReference type="GO" id="GO:0005509">
    <property type="term" value="F:calcium ion binding"/>
    <property type="evidence" value="ECO:0007669"/>
    <property type="project" value="InterPro"/>
</dbReference>
<dbReference type="SUPFAM" id="SSF103088">
    <property type="entry name" value="OmpA-like"/>
    <property type="match status" value="1"/>
</dbReference>
<feature type="region of interest" description="Disordered" evidence="11">
    <location>
        <begin position="326"/>
        <end position="362"/>
    </location>
</feature>
<dbReference type="CDD" id="cd07185">
    <property type="entry name" value="OmpA_C-like"/>
    <property type="match status" value="1"/>
</dbReference>
<keyword evidence="7" id="KW-0626">Porin</keyword>
<evidence type="ECO:0000256" key="3">
    <source>
        <dbReference type="ARBA" id="ARBA00022452"/>
    </source>
</evidence>
<name>A0AAW3ZTQ8_9GAMM</name>
<evidence type="ECO:0000256" key="8">
    <source>
        <dbReference type="ARBA" id="ARBA00023136"/>
    </source>
</evidence>
<protein>
    <submittedName>
        <fullName evidence="14">OmpA family protein</fullName>
    </submittedName>
</protein>
<dbReference type="InterPro" id="IPR006664">
    <property type="entry name" value="OMP_bac"/>
</dbReference>
<dbReference type="PROSITE" id="PS51123">
    <property type="entry name" value="OMPA_2"/>
    <property type="match status" value="1"/>
</dbReference>
<dbReference type="GO" id="GO:0015288">
    <property type="term" value="F:porin activity"/>
    <property type="evidence" value="ECO:0007669"/>
    <property type="project" value="UniProtKB-KW"/>
</dbReference>
<feature type="region of interest" description="Disordered" evidence="11">
    <location>
        <begin position="191"/>
        <end position="217"/>
    </location>
</feature>
<dbReference type="InterPro" id="IPR011250">
    <property type="entry name" value="OMP/PagP_B-barrel"/>
</dbReference>
<evidence type="ECO:0000256" key="10">
    <source>
        <dbReference type="PROSITE-ProRule" id="PRU00473"/>
    </source>
</evidence>
<dbReference type="SUPFAM" id="SSF56925">
    <property type="entry name" value="OMPA-like"/>
    <property type="match status" value="1"/>
</dbReference>
<feature type="signal peptide" evidence="12">
    <location>
        <begin position="1"/>
        <end position="19"/>
    </location>
</feature>
<dbReference type="Pfam" id="PF00691">
    <property type="entry name" value="OmpA"/>
    <property type="match status" value="1"/>
</dbReference>
<dbReference type="Proteomes" id="UP000613768">
    <property type="component" value="Unassembled WGS sequence"/>
</dbReference>
<gene>
    <name evidence="14" type="ORF">IFO71_17345</name>
</gene>
<keyword evidence="6" id="KW-0406">Ion transport</keyword>
<evidence type="ECO:0000313" key="15">
    <source>
        <dbReference type="Proteomes" id="UP000613768"/>
    </source>
</evidence>
<reference evidence="14 15" key="1">
    <citation type="submission" date="2020-09" db="EMBL/GenBank/DDBJ databases">
        <title>Pseudoxanthomonas sp. CAU 1598 isolated from sand of Yaerae Beach.</title>
        <authorList>
            <person name="Kim W."/>
        </authorList>
    </citation>
    <scope>NUCLEOTIDE SEQUENCE [LARGE SCALE GENOMIC DNA]</scope>
    <source>
        <strain evidence="14 15">CAU 1598</strain>
    </source>
</reference>
<accession>A0AAW3ZTQ8</accession>
<feature type="chain" id="PRO_5043385955" evidence="12">
    <location>
        <begin position="20"/>
        <end position="362"/>
    </location>
</feature>
<dbReference type="InterPro" id="IPR036737">
    <property type="entry name" value="OmpA-like_sf"/>
</dbReference>
<dbReference type="Pfam" id="PF13505">
    <property type="entry name" value="OMP_b-brl"/>
    <property type="match status" value="1"/>
</dbReference>
<dbReference type="GO" id="GO:0046930">
    <property type="term" value="C:pore complex"/>
    <property type="evidence" value="ECO:0007669"/>
    <property type="project" value="UniProtKB-KW"/>
</dbReference>
<dbReference type="PANTHER" id="PTHR30329:SF21">
    <property type="entry name" value="LIPOPROTEIN YIAD-RELATED"/>
    <property type="match status" value="1"/>
</dbReference>
<comment type="caution">
    <text evidence="14">The sequence shown here is derived from an EMBL/GenBank/DDBJ whole genome shotgun (WGS) entry which is preliminary data.</text>
</comment>
<evidence type="ECO:0000256" key="7">
    <source>
        <dbReference type="ARBA" id="ARBA00023114"/>
    </source>
</evidence>
<dbReference type="Gene3D" id="2.40.160.20">
    <property type="match status" value="1"/>
</dbReference>
<feature type="domain" description="OmpA-like" evidence="13">
    <location>
        <begin position="245"/>
        <end position="362"/>
    </location>
</feature>
<comment type="subcellular location">
    <subcellularLocation>
        <location evidence="1">Cell outer membrane</location>
        <topology evidence="1">Multi-pass membrane protein</topology>
    </subcellularLocation>
</comment>
<dbReference type="EMBL" id="JACYTR010000054">
    <property type="protein sequence ID" value="MBD8527511.1"/>
    <property type="molecule type" value="Genomic_DNA"/>
</dbReference>
<keyword evidence="2" id="KW-0813">Transport</keyword>
<feature type="compositionally biased region" description="Basic and acidic residues" evidence="11">
    <location>
        <begin position="349"/>
        <end position="362"/>
    </location>
</feature>
<dbReference type="PRINTS" id="PR01021">
    <property type="entry name" value="OMPADOMAIN"/>
</dbReference>
<dbReference type="Gene3D" id="3.30.1330.60">
    <property type="entry name" value="OmpA-like domain"/>
    <property type="match status" value="1"/>
</dbReference>
<evidence type="ECO:0000256" key="9">
    <source>
        <dbReference type="ARBA" id="ARBA00023237"/>
    </source>
</evidence>
<evidence type="ECO:0000313" key="14">
    <source>
        <dbReference type="EMBL" id="MBD8527511.1"/>
    </source>
</evidence>
<dbReference type="InterPro" id="IPR006665">
    <property type="entry name" value="OmpA-like"/>
</dbReference>
<dbReference type="InterPro" id="IPR050330">
    <property type="entry name" value="Bact_OuterMem_StrucFunc"/>
</dbReference>
<proteinExistence type="predicted"/>
<dbReference type="PANTHER" id="PTHR30329">
    <property type="entry name" value="STATOR ELEMENT OF FLAGELLAR MOTOR COMPLEX"/>
    <property type="match status" value="1"/>
</dbReference>
<evidence type="ECO:0000256" key="6">
    <source>
        <dbReference type="ARBA" id="ARBA00023065"/>
    </source>
</evidence>
<keyword evidence="8 10" id="KW-0472">Membrane</keyword>
<keyword evidence="4" id="KW-0812">Transmembrane</keyword>
<evidence type="ECO:0000256" key="2">
    <source>
        <dbReference type="ARBA" id="ARBA00022448"/>
    </source>
</evidence>
<dbReference type="InterPro" id="IPR027385">
    <property type="entry name" value="Beta-barrel_OMP"/>
</dbReference>
<evidence type="ECO:0000256" key="11">
    <source>
        <dbReference type="SAM" id="MobiDB-lite"/>
    </source>
</evidence>
<dbReference type="RefSeq" id="WP_192030931.1">
    <property type="nucleotide sequence ID" value="NZ_JACYTR010000054.1"/>
</dbReference>
<keyword evidence="15" id="KW-1185">Reference proteome</keyword>
<sequence length="362" mass="39367">MKKKLLCGALLGILGVAQAAVADEQLDDRWYFTAGVGYGFLDSDRNVDDDVTGHLGFGRFVAPRWSWDADLYYVNPQNDAQDLNWSMIGMGLTGRYHFRDEGDNWWPYVSFGAGAKRSEQEFAALDTSGPRQRKDNNFYSKVGVGLQADFNDRFSGRAELASVWDFDDRAGPIGDDFTDTIASVSIVVKMGDLPEPPAPPPPPPPPPPKKTCADMDDDGDGVNNCEDKCPNSQAGQAVGPDGCPVPLTIDLRGVNFDFDKATLRPDAIAILDEAIGILSKYPEIKVEVAGHTDLCGTDAYNQTLSENRAKAVFDYLTGKGISAGRLMGPNGYGESRPLESTDQGLPGCKSEKNRRTELNVQN</sequence>
<dbReference type="GO" id="GO:0009279">
    <property type="term" value="C:cell outer membrane"/>
    <property type="evidence" value="ECO:0007669"/>
    <property type="project" value="UniProtKB-SubCell"/>
</dbReference>
<dbReference type="SUPFAM" id="SSF103647">
    <property type="entry name" value="TSP type-3 repeat"/>
    <property type="match status" value="1"/>
</dbReference>
<evidence type="ECO:0000256" key="4">
    <source>
        <dbReference type="ARBA" id="ARBA00022692"/>
    </source>
</evidence>
<dbReference type="GO" id="GO:0006811">
    <property type="term" value="P:monoatomic ion transport"/>
    <property type="evidence" value="ECO:0007669"/>
    <property type="project" value="UniProtKB-KW"/>
</dbReference>
<organism evidence="14 15">
    <name type="scientific">Pseudomarimonas arenosa</name>
    <dbReference type="NCBI Taxonomy" id="2774145"/>
    <lineage>
        <taxon>Bacteria</taxon>
        <taxon>Pseudomonadati</taxon>
        <taxon>Pseudomonadota</taxon>
        <taxon>Gammaproteobacteria</taxon>
        <taxon>Lysobacterales</taxon>
        <taxon>Lysobacteraceae</taxon>
        <taxon>Pseudomarimonas</taxon>
    </lineage>
</organism>